<name>A0A8S1X328_PAROT</name>
<dbReference type="Proteomes" id="UP000683925">
    <property type="component" value="Unassembled WGS sequence"/>
</dbReference>
<comment type="caution">
    <text evidence="1">The sequence shown here is derived from an EMBL/GenBank/DDBJ whole genome shotgun (WGS) entry which is preliminary data.</text>
</comment>
<organism evidence="1 2">
    <name type="scientific">Paramecium octaurelia</name>
    <dbReference type="NCBI Taxonomy" id="43137"/>
    <lineage>
        <taxon>Eukaryota</taxon>
        <taxon>Sar</taxon>
        <taxon>Alveolata</taxon>
        <taxon>Ciliophora</taxon>
        <taxon>Intramacronucleata</taxon>
        <taxon>Oligohymenophorea</taxon>
        <taxon>Peniculida</taxon>
        <taxon>Parameciidae</taxon>
        <taxon>Paramecium</taxon>
    </lineage>
</organism>
<keyword evidence="2" id="KW-1185">Reference proteome</keyword>
<evidence type="ECO:0000313" key="1">
    <source>
        <dbReference type="EMBL" id="CAD8196828.1"/>
    </source>
</evidence>
<reference evidence="1" key="1">
    <citation type="submission" date="2021-01" db="EMBL/GenBank/DDBJ databases">
        <authorList>
            <consortium name="Genoscope - CEA"/>
            <person name="William W."/>
        </authorList>
    </citation>
    <scope>NUCLEOTIDE SEQUENCE</scope>
</reference>
<gene>
    <name evidence="1" type="ORF">POCTA_138.1.T1120201</name>
</gene>
<dbReference type="EMBL" id="CAJJDP010000112">
    <property type="protein sequence ID" value="CAD8196828.1"/>
    <property type="molecule type" value="Genomic_DNA"/>
</dbReference>
<dbReference type="AlphaFoldDB" id="A0A8S1X328"/>
<sequence length="62" mass="6999">MNKVTDVITIDIIEKCYKITNQFTQIKQNHTAQAKVLINTCIIDENIAAEIINIIPLNQVST</sequence>
<evidence type="ECO:0000313" key="2">
    <source>
        <dbReference type="Proteomes" id="UP000683925"/>
    </source>
</evidence>
<accession>A0A8S1X328</accession>
<proteinExistence type="predicted"/>
<protein>
    <submittedName>
        <fullName evidence="1">Uncharacterized protein</fullName>
    </submittedName>
</protein>